<gene>
    <name evidence="3" type="ORF">SAMN06297382_0721</name>
</gene>
<dbReference type="AlphaFoldDB" id="A0A239PKY2"/>
<sequence length="569" mass="62494">MAEEQPLADPARVQAALARLVAEEPMFAVGEAEIRGVVYRVFKNAPPSLVGLFLFGLQYGEKDFLLYEDERVSHAELWRRACRLAHALRAELGVKQGDRVALAMRNYPEWCAAYMAVISLGAVVVPLNAWWKGDELRFGLEDSEAKIVIADDRRLDYIRPFKDELGLTLILARGGAEGADYEYEALLAASENTAPPQADIEPDDDFCIVYTSGSTGRAKGAILTHRGAISTLMSWALLAAAIKEARDGISPLGDNPGVLLGIPLFHVTGSHSIFMLSWLIGRRVAMMRKWDPKRAVELINEHQLTNFIGVPSQSYELVEAAGDTPMPSLVDIGSGGAKRPPEHVRLLKEKFPNANPSSGYGLTETNAAGCVISLDDYRKRPDSTGRPLPPLTDVKIMTEAGEAGTGETGEVWIRSAANFRGYLNLPEETERAITPDGWFRTGDLGRMDEEGFVYIVDRIKDLIIRGGENISCLEVEGRAYEHPDVAEAAVFSVPDETLGERVGLAVYPKNGRALDPAALRDFMAERLAGFKVPERIWLSPQPLPRLGTEKFDKRLVRAIALQHPPALKA</sequence>
<dbReference type="InterPro" id="IPR050237">
    <property type="entry name" value="ATP-dep_AMP-bd_enzyme"/>
</dbReference>
<dbReference type="GO" id="GO:0016878">
    <property type="term" value="F:acid-thiol ligase activity"/>
    <property type="evidence" value="ECO:0007669"/>
    <property type="project" value="UniProtKB-ARBA"/>
</dbReference>
<dbReference type="InterPro" id="IPR045851">
    <property type="entry name" value="AMP-bd_C_sf"/>
</dbReference>
<dbReference type="Pfam" id="PF13193">
    <property type="entry name" value="AMP-binding_C"/>
    <property type="match status" value="1"/>
</dbReference>
<dbReference type="EMBL" id="FZQA01000001">
    <property type="protein sequence ID" value="SNT68220.1"/>
    <property type="molecule type" value="Genomic_DNA"/>
</dbReference>
<dbReference type="Proteomes" id="UP000198346">
    <property type="component" value="Unassembled WGS sequence"/>
</dbReference>
<feature type="domain" description="AMP-binding enzyme C-terminal" evidence="2">
    <location>
        <begin position="474"/>
        <end position="547"/>
    </location>
</feature>
<reference evidence="3 4" key="1">
    <citation type="submission" date="2017-07" db="EMBL/GenBank/DDBJ databases">
        <authorList>
            <person name="Sun Z.S."/>
            <person name="Albrecht U."/>
            <person name="Echele G."/>
            <person name="Lee C.C."/>
        </authorList>
    </citation>
    <scope>NUCLEOTIDE SEQUENCE [LARGE SCALE GENOMIC DNA]</scope>
    <source>
        <strain evidence="3 4">CGMCC 1.12710</strain>
    </source>
</reference>
<dbReference type="Gene3D" id="3.30.300.30">
    <property type="match status" value="1"/>
</dbReference>
<keyword evidence="4" id="KW-1185">Reference proteome</keyword>
<dbReference type="PANTHER" id="PTHR43767">
    <property type="entry name" value="LONG-CHAIN-FATTY-ACID--COA LIGASE"/>
    <property type="match status" value="1"/>
</dbReference>
<dbReference type="InterPro" id="IPR000873">
    <property type="entry name" value="AMP-dep_synth/lig_dom"/>
</dbReference>
<dbReference type="InterPro" id="IPR042099">
    <property type="entry name" value="ANL_N_sf"/>
</dbReference>
<dbReference type="RefSeq" id="WP_089411181.1">
    <property type="nucleotide sequence ID" value="NZ_FZQA01000001.1"/>
</dbReference>
<evidence type="ECO:0000313" key="4">
    <source>
        <dbReference type="Proteomes" id="UP000198346"/>
    </source>
</evidence>
<dbReference type="PANTHER" id="PTHR43767:SF1">
    <property type="entry name" value="NONRIBOSOMAL PEPTIDE SYNTHASE PES1 (EUROFUNG)-RELATED"/>
    <property type="match status" value="1"/>
</dbReference>
<dbReference type="InterPro" id="IPR020845">
    <property type="entry name" value="AMP-binding_CS"/>
</dbReference>
<dbReference type="PROSITE" id="PS00455">
    <property type="entry name" value="AMP_BINDING"/>
    <property type="match status" value="1"/>
</dbReference>
<evidence type="ECO:0000259" key="2">
    <source>
        <dbReference type="Pfam" id="PF13193"/>
    </source>
</evidence>
<dbReference type="Gene3D" id="3.40.50.12780">
    <property type="entry name" value="N-terminal domain of ligase-like"/>
    <property type="match status" value="1"/>
</dbReference>
<dbReference type="OrthoDB" id="9803968at2"/>
<dbReference type="InterPro" id="IPR025110">
    <property type="entry name" value="AMP-bd_C"/>
</dbReference>
<evidence type="ECO:0000259" key="1">
    <source>
        <dbReference type="Pfam" id="PF00501"/>
    </source>
</evidence>
<proteinExistence type="predicted"/>
<feature type="domain" description="AMP-dependent synthetase/ligase" evidence="1">
    <location>
        <begin position="58"/>
        <end position="423"/>
    </location>
</feature>
<protein>
    <submittedName>
        <fullName evidence="3">Acyl-CoA synthetase (AMP-forming)/AMP-acid ligase II</fullName>
    </submittedName>
</protein>
<accession>A0A239PKY2</accession>
<evidence type="ECO:0000313" key="3">
    <source>
        <dbReference type="EMBL" id="SNT68220.1"/>
    </source>
</evidence>
<dbReference type="Pfam" id="PF00501">
    <property type="entry name" value="AMP-binding"/>
    <property type="match status" value="1"/>
</dbReference>
<organism evidence="3 4">
    <name type="scientific">Amphiplicatus metriothermophilus</name>
    <dbReference type="NCBI Taxonomy" id="1519374"/>
    <lineage>
        <taxon>Bacteria</taxon>
        <taxon>Pseudomonadati</taxon>
        <taxon>Pseudomonadota</taxon>
        <taxon>Alphaproteobacteria</taxon>
        <taxon>Parvularculales</taxon>
        <taxon>Parvularculaceae</taxon>
        <taxon>Amphiplicatus</taxon>
    </lineage>
</organism>
<dbReference type="SUPFAM" id="SSF56801">
    <property type="entry name" value="Acetyl-CoA synthetase-like"/>
    <property type="match status" value="1"/>
</dbReference>
<keyword evidence="3" id="KW-0436">Ligase</keyword>
<name>A0A239PKY2_9PROT</name>